<proteinExistence type="predicted"/>
<dbReference type="AlphaFoldDB" id="A0A9D4EL30"/>
<reference evidence="1" key="2">
    <citation type="submission" date="2020-11" db="EMBL/GenBank/DDBJ databases">
        <authorList>
            <person name="McCartney M.A."/>
            <person name="Auch B."/>
            <person name="Kono T."/>
            <person name="Mallez S."/>
            <person name="Becker A."/>
            <person name="Gohl D.M."/>
            <person name="Silverstein K.A.T."/>
            <person name="Koren S."/>
            <person name="Bechman K.B."/>
            <person name="Herman A."/>
            <person name="Abrahante J.E."/>
            <person name="Garbe J."/>
        </authorList>
    </citation>
    <scope>NUCLEOTIDE SEQUENCE</scope>
    <source>
        <strain evidence="1">Duluth1</strain>
        <tissue evidence="1">Whole animal</tissue>
    </source>
</reference>
<name>A0A9D4EL30_DREPO</name>
<dbReference type="EMBL" id="JAIWYP010000008">
    <property type="protein sequence ID" value="KAH3780000.1"/>
    <property type="molecule type" value="Genomic_DNA"/>
</dbReference>
<dbReference type="CDD" id="cd22278">
    <property type="entry name" value="DPBB_GH45_endoglucanase"/>
    <property type="match status" value="1"/>
</dbReference>
<dbReference type="Proteomes" id="UP000828390">
    <property type="component" value="Unassembled WGS sequence"/>
</dbReference>
<organism evidence="1 2">
    <name type="scientific">Dreissena polymorpha</name>
    <name type="common">Zebra mussel</name>
    <name type="synonym">Mytilus polymorpha</name>
    <dbReference type="NCBI Taxonomy" id="45954"/>
    <lineage>
        <taxon>Eukaryota</taxon>
        <taxon>Metazoa</taxon>
        <taxon>Spiralia</taxon>
        <taxon>Lophotrochozoa</taxon>
        <taxon>Mollusca</taxon>
        <taxon>Bivalvia</taxon>
        <taxon>Autobranchia</taxon>
        <taxon>Heteroconchia</taxon>
        <taxon>Euheterodonta</taxon>
        <taxon>Imparidentia</taxon>
        <taxon>Neoheterodontei</taxon>
        <taxon>Myida</taxon>
        <taxon>Dreissenoidea</taxon>
        <taxon>Dreissenidae</taxon>
        <taxon>Dreissena</taxon>
    </lineage>
</organism>
<dbReference type="InterPro" id="IPR036908">
    <property type="entry name" value="RlpA-like_sf"/>
</dbReference>
<protein>
    <submittedName>
        <fullName evidence="1">Uncharacterized protein</fullName>
    </submittedName>
</protein>
<dbReference type="SUPFAM" id="SSF50685">
    <property type="entry name" value="Barwin-like endoglucanases"/>
    <property type="match status" value="1"/>
</dbReference>
<evidence type="ECO:0000313" key="1">
    <source>
        <dbReference type="EMBL" id="KAH3780000.1"/>
    </source>
</evidence>
<accession>A0A9D4EL30</accession>
<evidence type="ECO:0000313" key="2">
    <source>
        <dbReference type="Proteomes" id="UP000828390"/>
    </source>
</evidence>
<gene>
    <name evidence="1" type="ORF">DPMN_157809</name>
</gene>
<dbReference type="Pfam" id="PF22514">
    <property type="entry name" value="EXPB1_D1"/>
    <property type="match status" value="1"/>
</dbReference>
<comment type="caution">
    <text evidence="1">The sequence shown here is derived from an EMBL/GenBank/DDBJ whole genome shotgun (WGS) entry which is preliminary data.</text>
</comment>
<sequence length="114" mass="12713">MNYRIILTGGFVDGQGHAPAENQSHVFMITNLCPNTYPNLSWCSQQASNGGVNQYGYGWHFDLENANNQITGMDWGNPEVTWEWADCDAGHAHDSRTPSNSNYHTCQCGHHGKK</sequence>
<dbReference type="Gene3D" id="2.40.40.10">
    <property type="entry name" value="RlpA-like domain"/>
    <property type="match status" value="1"/>
</dbReference>
<keyword evidence="2" id="KW-1185">Reference proteome</keyword>
<reference evidence="1" key="1">
    <citation type="journal article" date="2019" name="bioRxiv">
        <title>The Genome of the Zebra Mussel, Dreissena polymorpha: A Resource for Invasive Species Research.</title>
        <authorList>
            <person name="McCartney M.A."/>
            <person name="Auch B."/>
            <person name="Kono T."/>
            <person name="Mallez S."/>
            <person name="Zhang Y."/>
            <person name="Obille A."/>
            <person name="Becker A."/>
            <person name="Abrahante J.E."/>
            <person name="Garbe J."/>
            <person name="Badalamenti J.P."/>
            <person name="Herman A."/>
            <person name="Mangelson H."/>
            <person name="Liachko I."/>
            <person name="Sullivan S."/>
            <person name="Sone E.D."/>
            <person name="Koren S."/>
            <person name="Silverstein K.A.T."/>
            <person name="Beckman K.B."/>
            <person name="Gohl D.M."/>
        </authorList>
    </citation>
    <scope>NUCLEOTIDE SEQUENCE</scope>
    <source>
        <strain evidence="1">Duluth1</strain>
        <tissue evidence="1">Whole animal</tissue>
    </source>
</reference>